<evidence type="ECO:0000256" key="21">
    <source>
        <dbReference type="SAM" id="Phobius"/>
    </source>
</evidence>
<name>A0A6G0TVC1_APHGL</name>
<feature type="domain" description="DNA/RNA non-specific endonuclease/pyrophosphatase/phosphodiesterase" evidence="23">
    <location>
        <begin position="300"/>
        <end position="504"/>
    </location>
</feature>
<protein>
    <recommendedName>
        <fullName evidence="16">Endonuclease G, mitochondrial</fullName>
    </recommendedName>
</protein>
<evidence type="ECO:0000259" key="22">
    <source>
        <dbReference type="SMART" id="SM00477"/>
    </source>
</evidence>
<evidence type="ECO:0000256" key="8">
    <source>
        <dbReference type="ARBA" id="ARBA00022723"/>
    </source>
</evidence>
<dbReference type="EMBL" id="VYZN01000015">
    <property type="protein sequence ID" value="KAE9538876.1"/>
    <property type="molecule type" value="Genomic_DNA"/>
</dbReference>
<dbReference type="InterPro" id="IPR018108">
    <property type="entry name" value="MCP_transmembrane"/>
</dbReference>
<keyword evidence="20" id="KW-0813">Transport</keyword>
<keyword evidence="8 18" id="KW-0479">Metal-binding</keyword>
<feature type="non-terminal residue" evidence="24">
    <location>
        <position position="505"/>
    </location>
</feature>
<keyword evidence="7" id="KW-0540">Nuclease</keyword>
<feature type="domain" description="ENPP1-3/EXOG-like endonuclease/phosphodiesterase" evidence="22">
    <location>
        <begin position="301"/>
        <end position="505"/>
    </location>
</feature>
<dbReference type="FunFam" id="3.40.570.10:FF:000002">
    <property type="entry name" value="Endonuclease G, mitochondrial"/>
    <property type="match status" value="1"/>
</dbReference>
<comment type="similarity">
    <text evidence="4 20">Belongs to the mitochondrial carrier (TC 2.A.29) family.</text>
</comment>
<dbReference type="GO" id="GO:0005743">
    <property type="term" value="C:mitochondrial inner membrane"/>
    <property type="evidence" value="ECO:0007669"/>
    <property type="project" value="TreeGrafter"/>
</dbReference>
<dbReference type="InterPro" id="IPR001604">
    <property type="entry name" value="Endo_G_ENPP1-like_dom"/>
</dbReference>
<evidence type="ECO:0000256" key="14">
    <source>
        <dbReference type="ARBA" id="ARBA00023136"/>
    </source>
</evidence>
<evidence type="ECO:0000256" key="20">
    <source>
        <dbReference type="RuleBase" id="RU000488"/>
    </source>
</evidence>
<evidence type="ECO:0000256" key="11">
    <source>
        <dbReference type="ARBA" id="ARBA00022842"/>
    </source>
</evidence>
<evidence type="ECO:0000256" key="18">
    <source>
        <dbReference type="PIRSR" id="PIRSR640255-2"/>
    </source>
</evidence>
<dbReference type="GO" id="GO:0005634">
    <property type="term" value="C:nucleus"/>
    <property type="evidence" value="ECO:0007669"/>
    <property type="project" value="TreeGrafter"/>
</dbReference>
<dbReference type="Pfam" id="PF00153">
    <property type="entry name" value="Mito_carr"/>
    <property type="match status" value="2"/>
</dbReference>
<dbReference type="Proteomes" id="UP000475862">
    <property type="component" value="Unassembled WGS sequence"/>
</dbReference>
<evidence type="ECO:0000256" key="9">
    <source>
        <dbReference type="ARBA" id="ARBA00022759"/>
    </source>
</evidence>
<dbReference type="InterPro" id="IPR023395">
    <property type="entry name" value="MCP_dom_sf"/>
</dbReference>
<dbReference type="SMART" id="SM00892">
    <property type="entry name" value="Endonuclease_NS"/>
    <property type="match status" value="1"/>
</dbReference>
<gene>
    <name evidence="24" type="ORF">AGLY_005458</name>
</gene>
<dbReference type="SUPFAM" id="SSF54060">
    <property type="entry name" value="His-Me finger endonucleases"/>
    <property type="match status" value="1"/>
</dbReference>
<dbReference type="InterPro" id="IPR020821">
    <property type="entry name" value="ENPP1-3/EXOG-like_nuc-like"/>
</dbReference>
<dbReference type="InterPro" id="IPR044929">
    <property type="entry name" value="DNA/RNA_non-sp_Endonuclease_sf"/>
</dbReference>
<feature type="active site" description="Proton acceptor" evidence="17">
    <location>
        <position position="366"/>
    </location>
</feature>
<evidence type="ECO:0000256" key="19">
    <source>
        <dbReference type="PROSITE-ProRule" id="PRU00282"/>
    </source>
</evidence>
<dbReference type="CDD" id="cd00091">
    <property type="entry name" value="NUC"/>
    <property type="match status" value="1"/>
</dbReference>
<keyword evidence="11" id="KW-0460">Magnesium</keyword>
<evidence type="ECO:0000313" key="25">
    <source>
        <dbReference type="Proteomes" id="UP000475862"/>
    </source>
</evidence>
<keyword evidence="13" id="KW-0496">Mitochondrion</keyword>
<dbReference type="InterPro" id="IPR018524">
    <property type="entry name" value="DNA/RNA_endonuclease_AS"/>
</dbReference>
<dbReference type="InterPro" id="IPR040255">
    <property type="entry name" value="Non-specific_endonuclease"/>
</dbReference>
<dbReference type="PROSITE" id="PS01070">
    <property type="entry name" value="NUCLEASE_NON_SPEC"/>
    <property type="match status" value="1"/>
</dbReference>
<proteinExistence type="inferred from homology"/>
<feature type="repeat" description="Solcar" evidence="19">
    <location>
        <begin position="154"/>
        <end position="237"/>
    </location>
</feature>
<evidence type="ECO:0000256" key="6">
    <source>
        <dbReference type="ARBA" id="ARBA00022692"/>
    </source>
</evidence>
<dbReference type="SUPFAM" id="SSF103506">
    <property type="entry name" value="Mitochondrial carrier"/>
    <property type="match status" value="1"/>
</dbReference>
<dbReference type="GO" id="GO:0046872">
    <property type="term" value="F:metal ion binding"/>
    <property type="evidence" value="ECO:0007669"/>
    <property type="project" value="UniProtKB-KW"/>
</dbReference>
<dbReference type="GO" id="GO:0006309">
    <property type="term" value="P:apoptotic DNA fragmentation"/>
    <property type="evidence" value="ECO:0007669"/>
    <property type="project" value="TreeGrafter"/>
</dbReference>
<keyword evidence="10" id="KW-0378">Hydrolase</keyword>
<sequence>MESTFDINRSNSNNNIPVNSFVHDHPILKSFIAGSTSGLFSTVVFQPFDVVKTVLQDPRNDKKLGIINATKSVWQQESFFGFWRGLSPSLVRNIPGIAIHISLTQLIYSYLTKNNQTSMVKSGVAGFSARCITVSVLMPFTVLKTRVEVKIDNKQPLYIFGCGLLAGGLASCITQPFDVIKTSQQVSKEKLLLIDAFIMIKRKYGIAGYFKGLSLRVLRRSLMAAMTWTYGVLIIFCLGIWMDRKYRELNASHRVPGFKIFDAVYADGIVSNNQELIINNEQRVSQIMKYGFPSLDNVRSYKNFVLSYDQRNRIPHWVLEHLTPESVAYNPNVDRASCDFYEDKSFHEFYRATNKDYKNSGFDRGHLAAAGNHKSSQELIKQTFVLSNIAPQVGKGFNRDAWNNLEKYVRKKAKHNKNVYICSGPLFLPKKGDDGKLWVKYQVIGDNHVAVPTHFYKIIVTESTESKFYLECYLMPNQVIPDDIPLKDFQMPLEGHLKTKVYANP</sequence>
<evidence type="ECO:0000256" key="17">
    <source>
        <dbReference type="PIRSR" id="PIRSR640255-1"/>
    </source>
</evidence>
<keyword evidence="12" id="KW-0809">Transit peptide</keyword>
<evidence type="ECO:0000256" key="4">
    <source>
        <dbReference type="ARBA" id="ARBA00006375"/>
    </source>
</evidence>
<keyword evidence="14 19" id="KW-0472">Membrane</keyword>
<evidence type="ECO:0000259" key="23">
    <source>
        <dbReference type="SMART" id="SM00892"/>
    </source>
</evidence>
<evidence type="ECO:0000256" key="3">
    <source>
        <dbReference type="ARBA" id="ARBA00004173"/>
    </source>
</evidence>
<keyword evidence="25" id="KW-1185">Reference proteome</keyword>
<dbReference type="SMART" id="SM00477">
    <property type="entry name" value="NUC"/>
    <property type="match status" value="1"/>
</dbReference>
<evidence type="ECO:0000256" key="1">
    <source>
        <dbReference type="ARBA" id="ARBA00001946"/>
    </source>
</evidence>
<keyword evidence="9" id="KW-0255">Endonuclease</keyword>
<dbReference type="InterPro" id="IPR044925">
    <property type="entry name" value="His-Me_finger_sf"/>
</dbReference>
<evidence type="ECO:0000256" key="7">
    <source>
        <dbReference type="ARBA" id="ARBA00022722"/>
    </source>
</evidence>
<accession>A0A6G0TVC1</accession>
<evidence type="ECO:0000256" key="2">
    <source>
        <dbReference type="ARBA" id="ARBA00004141"/>
    </source>
</evidence>
<dbReference type="PANTHER" id="PTHR13966:SF5">
    <property type="entry name" value="ENDONUCLEASE G, MITOCHONDRIAL"/>
    <property type="match status" value="1"/>
</dbReference>
<keyword evidence="15" id="KW-1015">Disulfide bond</keyword>
<dbReference type="Pfam" id="PF01223">
    <property type="entry name" value="Endonuclease_NS"/>
    <property type="match status" value="1"/>
</dbReference>
<dbReference type="GO" id="GO:0000014">
    <property type="term" value="F:single-stranded DNA endodeoxyribonuclease activity"/>
    <property type="evidence" value="ECO:0007669"/>
    <property type="project" value="TreeGrafter"/>
</dbReference>
<keyword evidence="6 19" id="KW-0812">Transmembrane</keyword>
<dbReference type="GO" id="GO:0003676">
    <property type="term" value="F:nucleic acid binding"/>
    <property type="evidence" value="ECO:0007669"/>
    <property type="project" value="InterPro"/>
</dbReference>
<dbReference type="Gene3D" id="1.50.40.10">
    <property type="entry name" value="Mitochondrial carrier domain"/>
    <property type="match status" value="2"/>
</dbReference>
<dbReference type="GO" id="GO:0004521">
    <property type="term" value="F:RNA endonuclease activity"/>
    <property type="evidence" value="ECO:0007669"/>
    <property type="project" value="TreeGrafter"/>
</dbReference>
<dbReference type="PANTHER" id="PTHR13966">
    <property type="entry name" value="ENDONUCLEASE RELATED"/>
    <property type="match status" value="1"/>
</dbReference>
<feature type="binding site" evidence="18">
    <location>
        <position position="398"/>
    </location>
    <ligand>
        <name>Mg(2+)</name>
        <dbReference type="ChEBI" id="CHEBI:18420"/>
        <note>catalytic</note>
    </ligand>
</feature>
<evidence type="ECO:0000256" key="10">
    <source>
        <dbReference type="ARBA" id="ARBA00022801"/>
    </source>
</evidence>
<evidence type="ECO:0000256" key="13">
    <source>
        <dbReference type="ARBA" id="ARBA00023128"/>
    </source>
</evidence>
<comment type="caution">
    <text evidence="24">The sequence shown here is derived from an EMBL/GenBank/DDBJ whole genome shotgun (WGS) entry which is preliminary data.</text>
</comment>
<evidence type="ECO:0000256" key="12">
    <source>
        <dbReference type="ARBA" id="ARBA00022946"/>
    </source>
</evidence>
<keyword evidence="21" id="KW-1133">Transmembrane helix</keyword>
<evidence type="ECO:0000256" key="16">
    <source>
        <dbReference type="ARBA" id="ARBA00068872"/>
    </source>
</evidence>
<evidence type="ECO:0000256" key="5">
    <source>
        <dbReference type="ARBA" id="ARBA00010052"/>
    </source>
</evidence>
<comment type="cofactor">
    <cofactor evidence="1">
        <name>Mg(2+)</name>
        <dbReference type="ChEBI" id="CHEBI:18420"/>
    </cofactor>
</comment>
<feature type="repeat" description="Solcar" evidence="19">
    <location>
        <begin position="25"/>
        <end position="110"/>
    </location>
</feature>
<dbReference type="OrthoDB" id="5418055at2759"/>
<reference evidence="24 25" key="1">
    <citation type="submission" date="2019-08" db="EMBL/GenBank/DDBJ databases">
        <title>The genome of the soybean aphid Biotype 1, its phylome, world population structure and adaptation to the North American continent.</title>
        <authorList>
            <person name="Giordano R."/>
            <person name="Donthu R.K."/>
            <person name="Hernandez A.G."/>
            <person name="Wright C.L."/>
            <person name="Zimin A.V."/>
        </authorList>
    </citation>
    <scope>NUCLEOTIDE SEQUENCE [LARGE SCALE GENOMIC DNA]</scope>
    <source>
        <tissue evidence="24">Whole aphids</tissue>
    </source>
</reference>
<dbReference type="AlphaFoldDB" id="A0A6G0TVC1"/>
<evidence type="ECO:0000256" key="15">
    <source>
        <dbReference type="ARBA" id="ARBA00023157"/>
    </source>
</evidence>
<dbReference type="Gene3D" id="3.40.570.10">
    <property type="entry name" value="Extracellular Endonuclease, subunit A"/>
    <property type="match status" value="1"/>
</dbReference>
<feature type="transmembrane region" description="Helical" evidence="21">
    <location>
        <begin position="222"/>
        <end position="242"/>
    </location>
</feature>
<dbReference type="PROSITE" id="PS50920">
    <property type="entry name" value="SOLCAR"/>
    <property type="match status" value="2"/>
</dbReference>
<comment type="subcellular location">
    <subcellularLocation>
        <location evidence="2">Membrane</location>
        <topology evidence="2">Multi-pass membrane protein</topology>
    </subcellularLocation>
    <subcellularLocation>
        <location evidence="3">Mitochondrion</location>
    </subcellularLocation>
</comment>
<comment type="similarity">
    <text evidence="5">Belongs to the DNA/RNA non-specific endonuclease family.</text>
</comment>
<organism evidence="24 25">
    <name type="scientific">Aphis glycines</name>
    <name type="common">Soybean aphid</name>
    <dbReference type="NCBI Taxonomy" id="307491"/>
    <lineage>
        <taxon>Eukaryota</taxon>
        <taxon>Metazoa</taxon>
        <taxon>Ecdysozoa</taxon>
        <taxon>Arthropoda</taxon>
        <taxon>Hexapoda</taxon>
        <taxon>Insecta</taxon>
        <taxon>Pterygota</taxon>
        <taxon>Neoptera</taxon>
        <taxon>Paraneoptera</taxon>
        <taxon>Hemiptera</taxon>
        <taxon>Sternorrhyncha</taxon>
        <taxon>Aphidomorpha</taxon>
        <taxon>Aphidoidea</taxon>
        <taxon>Aphididae</taxon>
        <taxon>Aphidini</taxon>
        <taxon>Aphis</taxon>
        <taxon>Aphis</taxon>
    </lineage>
</organism>
<evidence type="ECO:0000313" key="24">
    <source>
        <dbReference type="EMBL" id="KAE9538876.1"/>
    </source>
</evidence>